<reference evidence="4 5" key="1">
    <citation type="journal article" date="2008" name="Int. J. Syst. Evol. Microbiol.">
        <title>Description of Roseateles aquatilis sp. nov. and Roseateles terrae sp. nov., in the class Betaproteobacteria, and emended description of the genus Roseateles.</title>
        <authorList>
            <person name="Gomila M."/>
            <person name="Bowien B."/>
            <person name="Falsen E."/>
            <person name="Moore E.R."/>
            <person name="Lalucat J."/>
        </authorList>
    </citation>
    <scope>NUCLEOTIDE SEQUENCE [LARGE SCALE GENOMIC DNA]</scope>
    <source>
        <strain evidence="4 5">CCUG 48205</strain>
    </source>
</reference>
<evidence type="ECO:0000313" key="4">
    <source>
        <dbReference type="EMBL" id="OWQ90975.1"/>
    </source>
</evidence>
<evidence type="ECO:0000256" key="2">
    <source>
        <dbReference type="SAM" id="SignalP"/>
    </source>
</evidence>
<dbReference type="GO" id="GO:0016020">
    <property type="term" value="C:membrane"/>
    <property type="evidence" value="ECO:0007669"/>
    <property type="project" value="UniProtKB-UniRule"/>
</dbReference>
<feature type="domain" description="OmpA-like" evidence="3">
    <location>
        <begin position="127"/>
        <end position="241"/>
    </location>
</feature>
<evidence type="ECO:0000256" key="1">
    <source>
        <dbReference type="PROSITE-ProRule" id="PRU00473"/>
    </source>
</evidence>
<dbReference type="RefSeq" id="WP_088385181.1">
    <property type="nucleotide sequence ID" value="NZ_NIOF01000004.1"/>
</dbReference>
<dbReference type="Pfam" id="PF00691">
    <property type="entry name" value="OmpA"/>
    <property type="match status" value="1"/>
</dbReference>
<dbReference type="InterPro" id="IPR050330">
    <property type="entry name" value="Bact_OuterMem_StrucFunc"/>
</dbReference>
<gene>
    <name evidence="4" type="ORF">CDN99_12545</name>
</gene>
<comment type="caution">
    <text evidence="4">The sequence shown here is derived from an EMBL/GenBank/DDBJ whole genome shotgun (WGS) entry which is preliminary data.</text>
</comment>
<dbReference type="EMBL" id="NIOF01000004">
    <property type="protein sequence ID" value="OWQ90975.1"/>
    <property type="molecule type" value="Genomic_DNA"/>
</dbReference>
<protein>
    <recommendedName>
        <fullName evidence="3">OmpA-like domain-containing protein</fullName>
    </recommendedName>
</protein>
<feature type="signal peptide" evidence="2">
    <location>
        <begin position="1"/>
        <end position="29"/>
    </location>
</feature>
<dbReference type="SUPFAM" id="SSF103088">
    <property type="entry name" value="OmpA-like"/>
    <property type="match status" value="1"/>
</dbReference>
<organism evidence="4 5">
    <name type="scientific">Roseateles aquatilis</name>
    <dbReference type="NCBI Taxonomy" id="431061"/>
    <lineage>
        <taxon>Bacteria</taxon>
        <taxon>Pseudomonadati</taxon>
        <taxon>Pseudomonadota</taxon>
        <taxon>Betaproteobacteria</taxon>
        <taxon>Burkholderiales</taxon>
        <taxon>Sphaerotilaceae</taxon>
        <taxon>Roseateles</taxon>
    </lineage>
</organism>
<dbReference type="CDD" id="cd07185">
    <property type="entry name" value="OmpA_C-like"/>
    <property type="match status" value="1"/>
</dbReference>
<keyword evidence="2" id="KW-0732">Signal</keyword>
<dbReference type="Proteomes" id="UP000197468">
    <property type="component" value="Unassembled WGS sequence"/>
</dbReference>
<dbReference type="AlphaFoldDB" id="A0A246JEB0"/>
<dbReference type="PANTHER" id="PTHR30329:SF21">
    <property type="entry name" value="LIPOPROTEIN YIAD-RELATED"/>
    <property type="match status" value="1"/>
</dbReference>
<dbReference type="OrthoDB" id="8526422at2"/>
<sequence length="243" mass="25380">MTPRNHRFTEMAASIGFAASLLLTCSSCAHLRGEPQAPAEHDNASAPSQQRIAQFSFGRDASFGVCIEPACPRATPKTLAGAAPAAIPAAAPAQILPAPTARPVSMIEQPPPIAPMKKTVKTPQPQEPEQIRQLVVGFGFGSAELSAAARATLDSSVQDARRADRIVISGRTDVVGDVKVNQALATSRALAVRDHLRTVAPDLAATISIDAQGRCCFVASNADETGRARNRRVEVVFLAAGGA</sequence>
<keyword evidence="5" id="KW-1185">Reference proteome</keyword>
<dbReference type="PROSITE" id="PS51123">
    <property type="entry name" value="OMPA_2"/>
    <property type="match status" value="1"/>
</dbReference>
<dbReference type="InterPro" id="IPR006665">
    <property type="entry name" value="OmpA-like"/>
</dbReference>
<dbReference type="Gene3D" id="3.30.1330.60">
    <property type="entry name" value="OmpA-like domain"/>
    <property type="match status" value="1"/>
</dbReference>
<dbReference type="InterPro" id="IPR036737">
    <property type="entry name" value="OmpA-like_sf"/>
</dbReference>
<feature type="chain" id="PRO_5012580246" description="OmpA-like domain-containing protein" evidence="2">
    <location>
        <begin position="30"/>
        <end position="243"/>
    </location>
</feature>
<keyword evidence="1" id="KW-0472">Membrane</keyword>
<dbReference type="PANTHER" id="PTHR30329">
    <property type="entry name" value="STATOR ELEMENT OF FLAGELLAR MOTOR COMPLEX"/>
    <property type="match status" value="1"/>
</dbReference>
<proteinExistence type="predicted"/>
<evidence type="ECO:0000259" key="3">
    <source>
        <dbReference type="PROSITE" id="PS51123"/>
    </source>
</evidence>
<evidence type="ECO:0000313" key="5">
    <source>
        <dbReference type="Proteomes" id="UP000197468"/>
    </source>
</evidence>
<accession>A0A246JEB0</accession>
<name>A0A246JEB0_9BURK</name>